<evidence type="ECO:0000313" key="3">
    <source>
        <dbReference type="Proteomes" id="UP000178515"/>
    </source>
</evidence>
<sequence>MKVFLATLLLIGFSTIAFWGFWGIHHLSDMGYVNCLATLTGKQAICPTGNAFGFIAFHLEAFRSFLLENPLTLVLGFLFTLFAIFVFYTGDVFSSFLRSFHSLPFLFLEFQPTSSYFKMRRWLVVRTERDPLFSL</sequence>
<evidence type="ECO:0000256" key="1">
    <source>
        <dbReference type="SAM" id="Phobius"/>
    </source>
</evidence>
<protein>
    <submittedName>
        <fullName evidence="2">Uncharacterized protein</fullName>
    </submittedName>
</protein>
<keyword evidence="1" id="KW-0812">Transmembrane</keyword>
<name>A0A1G1Z1Q4_9BACT</name>
<keyword evidence="1" id="KW-0472">Membrane</keyword>
<comment type="caution">
    <text evidence="2">The sequence shown here is derived from an EMBL/GenBank/DDBJ whole genome shotgun (WGS) entry which is preliminary data.</text>
</comment>
<evidence type="ECO:0000313" key="2">
    <source>
        <dbReference type="EMBL" id="OGY58552.1"/>
    </source>
</evidence>
<accession>A0A1G1Z1Q4</accession>
<organism evidence="2 3">
    <name type="scientific">Candidatus Colwellbacteria bacterium RIFCSPHIGHO2_12_FULL_44_17</name>
    <dbReference type="NCBI Taxonomy" id="1797689"/>
    <lineage>
        <taxon>Bacteria</taxon>
        <taxon>Candidatus Colwelliibacteriota</taxon>
    </lineage>
</organism>
<feature type="transmembrane region" description="Helical" evidence="1">
    <location>
        <begin position="71"/>
        <end position="90"/>
    </location>
</feature>
<dbReference type="AlphaFoldDB" id="A0A1G1Z1Q4"/>
<reference evidence="2 3" key="1">
    <citation type="journal article" date="2016" name="Nat. Commun.">
        <title>Thousands of microbial genomes shed light on interconnected biogeochemical processes in an aquifer system.</title>
        <authorList>
            <person name="Anantharaman K."/>
            <person name="Brown C.T."/>
            <person name="Hug L.A."/>
            <person name="Sharon I."/>
            <person name="Castelle C.J."/>
            <person name="Probst A.J."/>
            <person name="Thomas B.C."/>
            <person name="Singh A."/>
            <person name="Wilkins M.J."/>
            <person name="Karaoz U."/>
            <person name="Brodie E.L."/>
            <person name="Williams K.H."/>
            <person name="Hubbard S.S."/>
            <person name="Banfield J.F."/>
        </authorList>
    </citation>
    <scope>NUCLEOTIDE SEQUENCE [LARGE SCALE GENOMIC DNA]</scope>
</reference>
<dbReference type="Proteomes" id="UP000178515">
    <property type="component" value="Unassembled WGS sequence"/>
</dbReference>
<dbReference type="EMBL" id="MHIX01000041">
    <property type="protein sequence ID" value="OGY58552.1"/>
    <property type="molecule type" value="Genomic_DNA"/>
</dbReference>
<dbReference type="STRING" id="1797689.A3F24_02250"/>
<keyword evidence="1" id="KW-1133">Transmembrane helix</keyword>
<proteinExistence type="predicted"/>
<gene>
    <name evidence="2" type="ORF">A3F24_02250</name>
</gene>